<evidence type="ECO:0000256" key="1">
    <source>
        <dbReference type="SAM" id="Coils"/>
    </source>
</evidence>
<dbReference type="OrthoDB" id="7659420at2"/>
<dbReference type="RefSeq" id="WP_113289614.1">
    <property type="nucleotide sequence ID" value="NZ_QNTQ01000010.1"/>
</dbReference>
<reference evidence="4 5" key="1">
    <citation type="submission" date="2018-07" db="EMBL/GenBank/DDBJ databases">
        <title>Rhodosalinus sp. strain E84T genomic sequence and assembly.</title>
        <authorList>
            <person name="Liu Z.-W."/>
            <person name="Lu D.-C."/>
        </authorList>
    </citation>
    <scope>NUCLEOTIDE SEQUENCE [LARGE SCALE GENOMIC DNA]</scope>
    <source>
        <strain evidence="4 5">E84</strain>
    </source>
</reference>
<dbReference type="EMBL" id="QNTQ01000010">
    <property type="protein sequence ID" value="RBI84575.1"/>
    <property type="molecule type" value="Genomic_DNA"/>
</dbReference>
<gene>
    <name evidence="4" type="ORF">DRV85_11485</name>
</gene>
<keyword evidence="3" id="KW-0812">Transmembrane</keyword>
<sequence length="538" mass="55444">MADQDKPKSPDESEPDPETPRDDPDRKAQDGQQPAEDEGAEPTSQAEAPEAPLEPEPAEDTQAAGSEDTTPAEETESGAASVEAEPGEHPEAGDATAPEAQAPQDDGASAVEAQPDAAVDDPSFADYEAAPRSAEEDASASGMQDRDVGEEGADAAAEPAQPAPWAASAGATAAATAGGAVADSAAERRAETGAGGREPPQREVVVRRGGFVPALLGGILAAVLGFAAARYVVPEGWPFPGTAGPDFRTEVQTALDAQAARIDQLQSQLADAQPDLTPITERLDTVGSDLGALSTRVDDLAASTGGQLSDIEARLSELEKRPMEAAVSQEAIAAYERELQALMDQVAEQRAEIEEIAADAMSREEQAAEAARRAEALSALSQLVVALDAGEPYAEELGALDAALEGAVPEALAAPAADGVATLAELRDRFPEAARSALAAARDAEDLAAEEPGARVTAFLRDRLGARSVAPREGDDPDAILSRAEAALRAGELGRALDEIAALPETAQSEMAEWTSAARLRHEAKTAADSLAQTLNEE</sequence>
<feature type="compositionally biased region" description="Basic and acidic residues" evidence="2">
    <location>
        <begin position="18"/>
        <end position="29"/>
    </location>
</feature>
<proteinExistence type="predicted"/>
<accession>A0A365U783</accession>
<feature type="transmembrane region" description="Helical" evidence="3">
    <location>
        <begin position="211"/>
        <end position="233"/>
    </location>
</feature>
<name>A0A365U783_9RHOB</name>
<feature type="coiled-coil region" evidence="1">
    <location>
        <begin position="325"/>
        <end position="363"/>
    </location>
</feature>
<keyword evidence="3" id="KW-1133">Transmembrane helix</keyword>
<keyword evidence="1" id="KW-0175">Coiled coil</keyword>
<feature type="compositionally biased region" description="Low complexity" evidence="2">
    <location>
        <begin position="154"/>
        <end position="184"/>
    </location>
</feature>
<comment type="caution">
    <text evidence="4">The sequence shown here is derived from an EMBL/GenBank/DDBJ whole genome shotgun (WGS) entry which is preliminary data.</text>
</comment>
<evidence type="ECO:0000256" key="3">
    <source>
        <dbReference type="SAM" id="Phobius"/>
    </source>
</evidence>
<feature type="compositionally biased region" description="Basic and acidic residues" evidence="2">
    <location>
        <begin position="1"/>
        <end position="11"/>
    </location>
</feature>
<keyword evidence="5" id="KW-1185">Reference proteome</keyword>
<evidence type="ECO:0000313" key="4">
    <source>
        <dbReference type="EMBL" id="RBI84575.1"/>
    </source>
</evidence>
<evidence type="ECO:0000313" key="5">
    <source>
        <dbReference type="Proteomes" id="UP000253370"/>
    </source>
</evidence>
<dbReference type="Proteomes" id="UP000253370">
    <property type="component" value="Unassembled WGS sequence"/>
</dbReference>
<protein>
    <recommendedName>
        <fullName evidence="6">Inner membrane protein</fullName>
    </recommendedName>
</protein>
<organism evidence="4 5">
    <name type="scientific">Rhodosalinus halophilus</name>
    <dbReference type="NCBI Taxonomy" id="2259333"/>
    <lineage>
        <taxon>Bacteria</taxon>
        <taxon>Pseudomonadati</taxon>
        <taxon>Pseudomonadota</taxon>
        <taxon>Alphaproteobacteria</taxon>
        <taxon>Rhodobacterales</taxon>
        <taxon>Paracoccaceae</taxon>
        <taxon>Rhodosalinus</taxon>
    </lineage>
</organism>
<evidence type="ECO:0008006" key="6">
    <source>
        <dbReference type="Google" id="ProtNLM"/>
    </source>
</evidence>
<keyword evidence="3" id="KW-0472">Membrane</keyword>
<evidence type="ECO:0000256" key="2">
    <source>
        <dbReference type="SAM" id="MobiDB-lite"/>
    </source>
</evidence>
<dbReference type="Gene3D" id="1.10.287.1490">
    <property type="match status" value="1"/>
</dbReference>
<feature type="region of interest" description="Disordered" evidence="2">
    <location>
        <begin position="1"/>
        <end position="201"/>
    </location>
</feature>
<dbReference type="AlphaFoldDB" id="A0A365U783"/>